<sequence length="487" mass="56352">MNQQFPDDFLWGGAISSAQAEGGYLEDGKGIDTQSMRYFNSEWDRKKRDENRNINMTSERFQVALETKDEVTYPFRHGIDFYHRYKEDLALLEEMGIRVFRTSIDWSRIYPNGDDETPNEAGIQFYIDIFTACQAKGMKVFATMLHYGMPINLVTKYGGWKNRKTIFFFEKYARTLYERLGDLVDYWLPFNEINCNRFNPYNGCAVIKDQEEDYNQAIFQAGHHQFLANALAVKAGHELLEQPMIGGMIARFTTYPATCKPEDVMQAILDENYKNYFYTDVLARGKYPSYTKRMLEELDVQLEIQEGDLELLRENTVNFMSFSYYMSMIASVAPDYEITSGNLLSGMKNPYLETSDWGWQIDPVGLRVSLNEMYDRYQLPIFIAENGLGAHDTVEEDGSIHDDYRIDYLAKHVEQMAEAIHDGVDLIGYTMWGIIDIVSCGTIEMSKRYGVIYVDLDDAGKGSYERKKKASFDWYKKVIAMNGITLD</sequence>
<dbReference type="PRINTS" id="PR00131">
    <property type="entry name" value="GLHYDRLASE1"/>
</dbReference>
<evidence type="ECO:0000256" key="1">
    <source>
        <dbReference type="ARBA" id="ARBA00010838"/>
    </source>
</evidence>
<reference evidence="5 6" key="1">
    <citation type="journal article" date="2011" name="J. Bacteriol.">
        <title>Complete genome sequence of the animal pathogen Listeria ivanovii, which provides insights into host specificities and evolution of the genus Listeria.</title>
        <authorList>
            <person name="Buchrieser C."/>
            <person name="Rusniok C."/>
            <person name="Garrido P."/>
            <person name="Hain T."/>
            <person name="Scortti M."/>
            <person name="Lampidis R."/>
            <person name="Karst U."/>
            <person name="Chakraborty T."/>
            <person name="Cossart P."/>
            <person name="Kreft J."/>
            <person name="Vazquez-Boland J.A."/>
            <person name="Goebel W."/>
            <person name="Glaser P."/>
        </authorList>
    </citation>
    <scope>NUCLEOTIDE SEQUENCE [LARGE SCALE GENOMIC DNA]</scope>
    <source>
        <strain evidence="6">ATCC BAA-678 / PAM 55</strain>
    </source>
</reference>
<dbReference type="InterPro" id="IPR001360">
    <property type="entry name" value="Glyco_hydro_1"/>
</dbReference>
<dbReference type="Proteomes" id="UP000001286">
    <property type="component" value="Chromosome"/>
</dbReference>
<dbReference type="GeneID" id="57075091"/>
<dbReference type="GO" id="GO:0005829">
    <property type="term" value="C:cytosol"/>
    <property type="evidence" value="ECO:0007669"/>
    <property type="project" value="TreeGrafter"/>
</dbReference>
<evidence type="ECO:0000313" key="5">
    <source>
        <dbReference type="EMBL" id="CBW84577.1"/>
    </source>
</evidence>
<dbReference type="PANTHER" id="PTHR10353:SF122">
    <property type="entry name" value="6-PHOSPHO-BETA-GLUCOSIDASE ASCB-RELATED"/>
    <property type="match status" value="1"/>
</dbReference>
<evidence type="ECO:0000256" key="3">
    <source>
        <dbReference type="ARBA" id="ARBA00023295"/>
    </source>
</evidence>
<accession>G2Z8X2</accession>
<organism evidence="5 6">
    <name type="scientific">Listeria ivanovii (strain ATCC BAA-678 / PAM 55)</name>
    <dbReference type="NCBI Taxonomy" id="881621"/>
    <lineage>
        <taxon>Bacteria</taxon>
        <taxon>Bacillati</taxon>
        <taxon>Bacillota</taxon>
        <taxon>Bacilli</taxon>
        <taxon>Bacillales</taxon>
        <taxon>Listeriaceae</taxon>
        <taxon>Listeria</taxon>
    </lineage>
</organism>
<comment type="similarity">
    <text evidence="1 4">Belongs to the glycosyl hydrolase 1 family.</text>
</comment>
<dbReference type="Gene3D" id="3.20.20.80">
    <property type="entry name" value="Glycosidases"/>
    <property type="match status" value="1"/>
</dbReference>
<dbReference type="FunFam" id="3.20.20.80:FF:000004">
    <property type="entry name" value="Beta-glucosidase 6-phospho-beta-glucosidase"/>
    <property type="match status" value="1"/>
</dbReference>
<proteinExistence type="inferred from homology"/>
<dbReference type="HOGENOM" id="CLU_001859_0_1_9"/>
<dbReference type="GO" id="GO:0008422">
    <property type="term" value="F:beta-glucosidase activity"/>
    <property type="evidence" value="ECO:0007669"/>
    <property type="project" value="TreeGrafter"/>
</dbReference>
<name>G2Z8X2_LISIP</name>
<evidence type="ECO:0000256" key="2">
    <source>
        <dbReference type="ARBA" id="ARBA00022801"/>
    </source>
</evidence>
<dbReference type="Pfam" id="PF00232">
    <property type="entry name" value="Glyco_hydro_1"/>
    <property type="match status" value="1"/>
</dbReference>
<evidence type="ECO:0000313" key="6">
    <source>
        <dbReference type="Proteomes" id="UP000001286"/>
    </source>
</evidence>
<gene>
    <name evidence="5" type="ordered locus">LIV_0094</name>
</gene>
<dbReference type="RefSeq" id="WP_014091660.1">
    <property type="nucleotide sequence ID" value="NC_016011.1"/>
</dbReference>
<protein>
    <submittedName>
        <fullName evidence="5">Putative phospho-beta-glucosidase</fullName>
    </submittedName>
</protein>
<dbReference type="eggNOG" id="COG2723">
    <property type="taxonomic scope" value="Bacteria"/>
</dbReference>
<dbReference type="OrthoDB" id="1637462at2"/>
<keyword evidence="2" id="KW-0378">Hydrolase</keyword>
<dbReference type="AlphaFoldDB" id="G2Z8X2"/>
<dbReference type="PANTHER" id="PTHR10353">
    <property type="entry name" value="GLYCOSYL HYDROLASE"/>
    <property type="match status" value="1"/>
</dbReference>
<dbReference type="GO" id="GO:0016052">
    <property type="term" value="P:carbohydrate catabolic process"/>
    <property type="evidence" value="ECO:0007669"/>
    <property type="project" value="TreeGrafter"/>
</dbReference>
<dbReference type="KEGG" id="liv:LIV_0094"/>
<dbReference type="SUPFAM" id="SSF51445">
    <property type="entry name" value="(Trans)glycosidases"/>
    <property type="match status" value="1"/>
</dbReference>
<dbReference type="EMBL" id="FR687253">
    <property type="protein sequence ID" value="CBW84577.1"/>
    <property type="molecule type" value="Genomic_DNA"/>
</dbReference>
<keyword evidence="3" id="KW-0326">Glycosidase</keyword>
<evidence type="ECO:0000256" key="4">
    <source>
        <dbReference type="RuleBase" id="RU003690"/>
    </source>
</evidence>
<dbReference type="InterPro" id="IPR017853">
    <property type="entry name" value="GH"/>
</dbReference>